<dbReference type="Pfam" id="PF14109">
    <property type="entry name" value="GldH_lipo"/>
    <property type="match status" value="1"/>
</dbReference>
<sequence length="189" mass="20929">MPNVNLKGDRPVGIKEGEMVGKRAKTTNLRFLRKAANSLIAFSFLWAGVACSDGGVFDSEFRPIDESGWSKSESLTFELPDTVPCGNKKTYDVELHVRHDGKYPYRDLWLFVDFVGGGVVLERDTVDVELADQYGNWFGSGFGGMMQKSMILKSSVEAGQYEKVILWHCMPVSSVQGLTDVGLSFATNE</sequence>
<dbReference type="AlphaFoldDB" id="A0A9D1IM08"/>
<evidence type="ECO:0000313" key="2">
    <source>
        <dbReference type="Proteomes" id="UP000824076"/>
    </source>
</evidence>
<protein>
    <submittedName>
        <fullName evidence="1">Gliding motility lipoprotein GldH</fullName>
    </submittedName>
</protein>
<accession>A0A9D1IM08</accession>
<reference evidence="1" key="1">
    <citation type="submission" date="2020-10" db="EMBL/GenBank/DDBJ databases">
        <authorList>
            <person name="Gilroy R."/>
        </authorList>
    </citation>
    <scope>NUCLEOTIDE SEQUENCE</scope>
    <source>
        <strain evidence="1">17073</strain>
    </source>
</reference>
<keyword evidence="1" id="KW-0449">Lipoprotein</keyword>
<proteinExistence type="predicted"/>
<organism evidence="1 2">
    <name type="scientific">Candidatus Limisoma intestinavium</name>
    <dbReference type="NCBI Taxonomy" id="2840856"/>
    <lineage>
        <taxon>Bacteria</taxon>
        <taxon>Pseudomonadati</taxon>
        <taxon>Bacteroidota</taxon>
        <taxon>Bacteroidia</taxon>
        <taxon>Bacteroidales</taxon>
        <taxon>Candidatus Limisoma</taxon>
    </lineage>
</organism>
<dbReference type="Proteomes" id="UP000824076">
    <property type="component" value="Unassembled WGS sequence"/>
</dbReference>
<evidence type="ECO:0000313" key="1">
    <source>
        <dbReference type="EMBL" id="HIU39021.1"/>
    </source>
</evidence>
<dbReference type="EMBL" id="DVMS01000145">
    <property type="protein sequence ID" value="HIU39021.1"/>
    <property type="molecule type" value="Genomic_DNA"/>
</dbReference>
<comment type="caution">
    <text evidence="1">The sequence shown here is derived from an EMBL/GenBank/DDBJ whole genome shotgun (WGS) entry which is preliminary data.</text>
</comment>
<dbReference type="InterPro" id="IPR020018">
    <property type="entry name" value="Motility-assoc_lipoprot_GldH"/>
</dbReference>
<gene>
    <name evidence="1" type="ORF">IAD18_05085</name>
</gene>
<dbReference type="NCBIfam" id="TIGR03511">
    <property type="entry name" value="GldH_lipo"/>
    <property type="match status" value="1"/>
</dbReference>
<name>A0A9D1IM08_9BACT</name>
<reference evidence="1" key="2">
    <citation type="journal article" date="2021" name="PeerJ">
        <title>Extensive microbial diversity within the chicken gut microbiome revealed by metagenomics and culture.</title>
        <authorList>
            <person name="Gilroy R."/>
            <person name="Ravi A."/>
            <person name="Getino M."/>
            <person name="Pursley I."/>
            <person name="Horton D.L."/>
            <person name="Alikhan N.F."/>
            <person name="Baker D."/>
            <person name="Gharbi K."/>
            <person name="Hall N."/>
            <person name="Watson M."/>
            <person name="Adriaenssens E.M."/>
            <person name="Foster-Nyarko E."/>
            <person name="Jarju S."/>
            <person name="Secka A."/>
            <person name="Antonio M."/>
            <person name="Oren A."/>
            <person name="Chaudhuri R.R."/>
            <person name="La Ragione R."/>
            <person name="Hildebrand F."/>
            <person name="Pallen M.J."/>
        </authorList>
    </citation>
    <scope>NUCLEOTIDE SEQUENCE</scope>
    <source>
        <strain evidence="1">17073</strain>
    </source>
</reference>